<dbReference type="OrthoDB" id="9768793at2"/>
<gene>
    <name evidence="4" type="ORF">EUA98_19525</name>
</gene>
<accession>A0A4Q5MUZ6</accession>
<feature type="region of interest" description="Disordered" evidence="2">
    <location>
        <begin position="1"/>
        <end position="28"/>
    </location>
</feature>
<protein>
    <recommendedName>
        <fullName evidence="3">NADP-dependent oxidoreductase domain-containing protein</fullName>
    </recommendedName>
</protein>
<sequence>MGTGILWRSLTNTPPRREELAPHRSSRPAARVHALAASKGATVAQVALAWLLAQGEQIVPIPGTRSAQRVEENTGAADLTLSEGDLTRIKEILPSGGFGSRYPEGMNPDWK</sequence>
<dbReference type="AlphaFoldDB" id="A0A4Q5MUZ6"/>
<dbReference type="InterPro" id="IPR036812">
    <property type="entry name" value="NAD(P)_OxRdtase_dom_sf"/>
</dbReference>
<keyword evidence="5" id="KW-1185">Reference proteome</keyword>
<dbReference type="GO" id="GO:0005737">
    <property type="term" value="C:cytoplasm"/>
    <property type="evidence" value="ECO:0007669"/>
    <property type="project" value="TreeGrafter"/>
</dbReference>
<dbReference type="SUPFAM" id="SSF51430">
    <property type="entry name" value="NAD(P)-linked oxidoreductase"/>
    <property type="match status" value="1"/>
</dbReference>
<comment type="caution">
    <text evidence="4">The sequence shown here is derived from an EMBL/GenBank/DDBJ whole genome shotgun (WGS) entry which is preliminary data.</text>
</comment>
<reference evidence="4 5" key="1">
    <citation type="submission" date="2019-01" db="EMBL/GenBank/DDBJ databases">
        <title>Novel species of Cellulomonas.</title>
        <authorList>
            <person name="Liu Q."/>
            <person name="Xin Y.-H."/>
        </authorList>
    </citation>
    <scope>NUCLEOTIDE SEQUENCE [LARGE SCALE GENOMIC DNA]</scope>
    <source>
        <strain evidence="4 5">HLT2-17</strain>
    </source>
</reference>
<feature type="domain" description="NADP-dependent oxidoreductase" evidence="3">
    <location>
        <begin position="29"/>
        <end position="93"/>
    </location>
</feature>
<evidence type="ECO:0000313" key="4">
    <source>
        <dbReference type="EMBL" id="RYV49305.1"/>
    </source>
</evidence>
<dbReference type="InterPro" id="IPR023210">
    <property type="entry name" value="NADP_OxRdtase_dom"/>
</dbReference>
<dbReference type="Gene3D" id="3.20.20.100">
    <property type="entry name" value="NADP-dependent oxidoreductase domain"/>
    <property type="match status" value="1"/>
</dbReference>
<proteinExistence type="predicted"/>
<dbReference type="Proteomes" id="UP000293764">
    <property type="component" value="Unassembled WGS sequence"/>
</dbReference>
<dbReference type="PANTHER" id="PTHR43625">
    <property type="entry name" value="AFLATOXIN B1 ALDEHYDE REDUCTASE"/>
    <property type="match status" value="1"/>
</dbReference>
<keyword evidence="1" id="KW-0560">Oxidoreductase</keyword>
<name>A0A4Q5MUZ6_9MICO</name>
<dbReference type="EMBL" id="SDWW01000109">
    <property type="protein sequence ID" value="RYV49305.1"/>
    <property type="molecule type" value="Genomic_DNA"/>
</dbReference>
<organism evidence="4 5">
    <name type="scientific">Pengzhenrongella frigida</name>
    <dbReference type="NCBI Taxonomy" id="1259133"/>
    <lineage>
        <taxon>Bacteria</taxon>
        <taxon>Bacillati</taxon>
        <taxon>Actinomycetota</taxon>
        <taxon>Actinomycetes</taxon>
        <taxon>Micrococcales</taxon>
        <taxon>Pengzhenrongella</taxon>
    </lineage>
</organism>
<evidence type="ECO:0000256" key="1">
    <source>
        <dbReference type="ARBA" id="ARBA00023002"/>
    </source>
</evidence>
<dbReference type="RefSeq" id="WP_130104342.1">
    <property type="nucleotide sequence ID" value="NZ_SDWW01000109.1"/>
</dbReference>
<dbReference type="PANTHER" id="PTHR43625:SF99">
    <property type="entry name" value="ALDO-KETO REDUCTASE 1-RELATED"/>
    <property type="match status" value="1"/>
</dbReference>
<dbReference type="InterPro" id="IPR050791">
    <property type="entry name" value="Aldo-Keto_reductase"/>
</dbReference>
<evidence type="ECO:0000313" key="5">
    <source>
        <dbReference type="Proteomes" id="UP000293764"/>
    </source>
</evidence>
<evidence type="ECO:0000259" key="3">
    <source>
        <dbReference type="Pfam" id="PF00248"/>
    </source>
</evidence>
<evidence type="ECO:0000256" key="2">
    <source>
        <dbReference type="SAM" id="MobiDB-lite"/>
    </source>
</evidence>
<dbReference type="GO" id="GO:0016491">
    <property type="term" value="F:oxidoreductase activity"/>
    <property type="evidence" value="ECO:0007669"/>
    <property type="project" value="UniProtKB-KW"/>
</dbReference>
<dbReference type="Pfam" id="PF00248">
    <property type="entry name" value="Aldo_ket_red"/>
    <property type="match status" value="1"/>
</dbReference>